<accession>A0A420ZBI8</accession>
<sequence length="109" mass="12798">MKPLAKQVMDKALDDTLASLIFLETNLKRLQKVLESAIEKDDEIWCVLHDLVLAWKGESIGEIVYPFLVDFGKELKPRSRIMRQLRERIDKELKEVRETIKELKDKKSC</sequence>
<proteinExistence type="predicted"/>
<name>A0A420ZBI8_UNCK3</name>
<comment type="caution">
    <text evidence="1">The sequence shown here is derived from an EMBL/GenBank/DDBJ whole genome shotgun (WGS) entry which is preliminary data.</text>
</comment>
<evidence type="ECO:0000313" key="2">
    <source>
        <dbReference type="Proteomes" id="UP000281261"/>
    </source>
</evidence>
<gene>
    <name evidence="1" type="ORF">DRH29_04875</name>
</gene>
<dbReference type="AlphaFoldDB" id="A0A420ZBI8"/>
<organism evidence="1 2">
    <name type="scientific">candidate division Kazan bacterium</name>
    <dbReference type="NCBI Taxonomy" id="2202143"/>
    <lineage>
        <taxon>Bacteria</taxon>
        <taxon>Bacteria division Kazan-3B-28</taxon>
    </lineage>
</organism>
<protein>
    <submittedName>
        <fullName evidence="1">Uncharacterized protein</fullName>
    </submittedName>
</protein>
<reference evidence="1 2" key="1">
    <citation type="submission" date="2018-06" db="EMBL/GenBank/DDBJ databases">
        <title>Extensive metabolic versatility and redundancy in microbially diverse, dynamic hydrothermal sediments.</title>
        <authorList>
            <person name="Dombrowski N."/>
            <person name="Teske A."/>
            <person name="Baker B.J."/>
        </authorList>
    </citation>
    <scope>NUCLEOTIDE SEQUENCE [LARGE SCALE GENOMIC DNA]</scope>
    <source>
        <strain evidence="1">B79_G16</strain>
    </source>
</reference>
<evidence type="ECO:0000313" key="1">
    <source>
        <dbReference type="EMBL" id="RLC36276.1"/>
    </source>
</evidence>
<dbReference type="EMBL" id="QMNG01000069">
    <property type="protein sequence ID" value="RLC36276.1"/>
    <property type="molecule type" value="Genomic_DNA"/>
</dbReference>
<dbReference type="Proteomes" id="UP000281261">
    <property type="component" value="Unassembled WGS sequence"/>
</dbReference>